<reference evidence="3 4" key="1">
    <citation type="submission" date="2017-12" db="EMBL/GenBank/DDBJ databases">
        <title>Phylogenetic diversity of female urinary microbiome.</title>
        <authorList>
            <person name="Thomas-White K."/>
            <person name="Wolfe A.J."/>
        </authorList>
    </citation>
    <scope>NUCLEOTIDE SEQUENCE [LARGE SCALE GENOMIC DNA]</scope>
    <source>
        <strain evidence="3 4">UMB1298</strain>
    </source>
</reference>
<protein>
    <submittedName>
        <fullName evidence="3">Uncharacterized protein</fullName>
    </submittedName>
</protein>
<evidence type="ECO:0000313" key="3">
    <source>
        <dbReference type="EMBL" id="PKZ40971.1"/>
    </source>
</evidence>
<keyword evidence="4" id="KW-1185">Reference proteome</keyword>
<evidence type="ECO:0000313" key="4">
    <source>
        <dbReference type="Proteomes" id="UP000234206"/>
    </source>
</evidence>
<gene>
    <name evidence="3" type="ORF">CYJ76_10265</name>
</gene>
<feature type="region of interest" description="Disordered" evidence="1">
    <location>
        <begin position="54"/>
        <end position="110"/>
    </location>
</feature>
<feature type="compositionally biased region" description="Acidic residues" evidence="1">
    <location>
        <begin position="91"/>
        <end position="100"/>
    </location>
</feature>
<organism evidence="3 4">
    <name type="scientific">Kytococcus schroeteri</name>
    <dbReference type="NCBI Taxonomy" id="138300"/>
    <lineage>
        <taxon>Bacteria</taxon>
        <taxon>Bacillati</taxon>
        <taxon>Actinomycetota</taxon>
        <taxon>Actinomycetes</taxon>
        <taxon>Micrococcales</taxon>
        <taxon>Kytococcaceae</taxon>
        <taxon>Kytococcus</taxon>
    </lineage>
</organism>
<dbReference type="EMBL" id="PKIZ01000022">
    <property type="protein sequence ID" value="PKZ40971.1"/>
    <property type="molecule type" value="Genomic_DNA"/>
</dbReference>
<comment type="caution">
    <text evidence="3">The sequence shown here is derived from an EMBL/GenBank/DDBJ whole genome shotgun (WGS) entry which is preliminary data.</text>
</comment>
<evidence type="ECO:0000256" key="2">
    <source>
        <dbReference type="SAM" id="Phobius"/>
    </source>
</evidence>
<proteinExistence type="predicted"/>
<keyword evidence="2" id="KW-0812">Transmembrane</keyword>
<feature type="transmembrane region" description="Helical" evidence="2">
    <location>
        <begin position="20"/>
        <end position="39"/>
    </location>
</feature>
<sequence length="110" mass="11583">MGGPFLAQGGGDTNVSINGGLGAFLALFVIALAIWALGWSMTRHLRRVSYLEKQHAGMRPGESPRVIHTVEDRVPGQQSTARRDSIPAADDPAEGAEPTEDPTPRGGHGA</sequence>
<evidence type="ECO:0000256" key="1">
    <source>
        <dbReference type="SAM" id="MobiDB-lite"/>
    </source>
</evidence>
<dbReference type="AlphaFoldDB" id="A0A2I1P8N8"/>
<keyword evidence="2" id="KW-0472">Membrane</keyword>
<dbReference type="OrthoDB" id="10006866at2"/>
<dbReference type="Proteomes" id="UP000234206">
    <property type="component" value="Unassembled WGS sequence"/>
</dbReference>
<dbReference type="RefSeq" id="WP_070704427.1">
    <property type="nucleotide sequence ID" value="NZ_JBHLVH010000017.1"/>
</dbReference>
<keyword evidence="2" id="KW-1133">Transmembrane helix</keyword>
<name>A0A2I1P8N8_9MICO</name>
<accession>A0A2I1P8N8</accession>